<name>A0A1X7N5Q8_9LACT</name>
<dbReference type="STRING" id="1073423.SAMN04488700_1313"/>
<dbReference type="AlphaFoldDB" id="A0A1X7N5Q8"/>
<evidence type="ECO:0008006" key="4">
    <source>
        <dbReference type="Google" id="ProtNLM"/>
    </source>
</evidence>
<dbReference type="EMBL" id="FXBJ01000002">
    <property type="protein sequence ID" value="SMH31828.1"/>
    <property type="molecule type" value="Genomic_DNA"/>
</dbReference>
<reference evidence="2 3" key="1">
    <citation type="submission" date="2017-04" db="EMBL/GenBank/DDBJ databases">
        <authorList>
            <person name="Afonso C.L."/>
            <person name="Miller P.J."/>
            <person name="Scott M.A."/>
            <person name="Spackman E."/>
            <person name="Goraichik I."/>
            <person name="Dimitrov K.M."/>
            <person name="Suarez D.L."/>
            <person name="Swayne D.E."/>
        </authorList>
    </citation>
    <scope>NUCLEOTIDE SEQUENCE [LARGE SCALE GENOMIC DNA]</scope>
    <source>
        <strain evidence="2 3">LMG26642</strain>
    </source>
</reference>
<keyword evidence="1" id="KW-0812">Transmembrane</keyword>
<feature type="transmembrane region" description="Helical" evidence="1">
    <location>
        <begin position="55"/>
        <end position="81"/>
    </location>
</feature>
<dbReference type="OrthoDB" id="9803265at2"/>
<keyword evidence="3" id="KW-1185">Reference proteome</keyword>
<organism evidence="2 3">
    <name type="scientific">Carnobacterium iners</name>
    <dbReference type="NCBI Taxonomy" id="1073423"/>
    <lineage>
        <taxon>Bacteria</taxon>
        <taxon>Bacillati</taxon>
        <taxon>Bacillota</taxon>
        <taxon>Bacilli</taxon>
        <taxon>Lactobacillales</taxon>
        <taxon>Carnobacteriaceae</taxon>
        <taxon>Carnobacterium</taxon>
    </lineage>
</organism>
<feature type="transmembrane region" description="Helical" evidence="1">
    <location>
        <begin position="20"/>
        <end position="43"/>
    </location>
</feature>
<evidence type="ECO:0000313" key="3">
    <source>
        <dbReference type="Proteomes" id="UP000193435"/>
    </source>
</evidence>
<accession>A0A1X7N5Q8</accession>
<proteinExistence type="predicted"/>
<keyword evidence="1" id="KW-0472">Membrane</keyword>
<evidence type="ECO:0000256" key="1">
    <source>
        <dbReference type="SAM" id="Phobius"/>
    </source>
</evidence>
<dbReference type="RefSeq" id="WP_085559485.1">
    <property type="nucleotide sequence ID" value="NZ_FOAH01000007.1"/>
</dbReference>
<evidence type="ECO:0000313" key="2">
    <source>
        <dbReference type="EMBL" id="SMH31828.1"/>
    </source>
</evidence>
<dbReference type="Pfam" id="PF16316">
    <property type="entry name" value="DUF4956"/>
    <property type="match status" value="1"/>
</dbReference>
<sequence length="221" mass="24441">MREVLYNLLYENSTTVSPIFVIQNMSVALVLALIVCITYKITYSGVSYSKKFNTSLLMMSLITTMVMSILGSSLALSLGMVGALSIVRFRTAVKDPRDTTYIFWAISIGLGAGSSNYYIIIIGTIFVAIITVIGDITFKGKEVYLVIVRGDLTSLEEVRSALFNTYKAGKLRAETITDDYAEIVYQVMLKDNSSIGEYEKIKKIEGVYFVNMVSKDGETLG</sequence>
<dbReference type="InterPro" id="IPR032531">
    <property type="entry name" value="DUF4956"/>
</dbReference>
<gene>
    <name evidence="2" type="ORF">SAMN04488700_1313</name>
</gene>
<dbReference type="Proteomes" id="UP000193435">
    <property type="component" value="Unassembled WGS sequence"/>
</dbReference>
<keyword evidence="1" id="KW-1133">Transmembrane helix</keyword>
<feature type="transmembrane region" description="Helical" evidence="1">
    <location>
        <begin position="101"/>
        <end position="134"/>
    </location>
</feature>
<protein>
    <recommendedName>
        <fullName evidence="4">DUF4956 domain-containing protein</fullName>
    </recommendedName>
</protein>